<feature type="chain" id="PRO_5013317940" evidence="1">
    <location>
        <begin position="18"/>
        <end position="231"/>
    </location>
</feature>
<organism evidence="2">
    <name type="scientific">Rosellinia necatrix</name>
    <name type="common">White root-rot fungus</name>
    <dbReference type="NCBI Taxonomy" id="77044"/>
    <lineage>
        <taxon>Eukaryota</taxon>
        <taxon>Fungi</taxon>
        <taxon>Dikarya</taxon>
        <taxon>Ascomycota</taxon>
        <taxon>Pezizomycotina</taxon>
        <taxon>Sordariomycetes</taxon>
        <taxon>Xylariomycetidae</taxon>
        <taxon>Xylariales</taxon>
        <taxon>Xylariaceae</taxon>
        <taxon>Rosellinia</taxon>
    </lineage>
</organism>
<dbReference type="OrthoDB" id="3360032at2759"/>
<evidence type="ECO:0000256" key="1">
    <source>
        <dbReference type="SAM" id="SignalP"/>
    </source>
</evidence>
<dbReference type="GO" id="GO:0031501">
    <property type="term" value="C:mannosyltransferase complex"/>
    <property type="evidence" value="ECO:0007669"/>
    <property type="project" value="TreeGrafter"/>
</dbReference>
<proteinExistence type="predicted"/>
<reference evidence="2" key="1">
    <citation type="submission" date="2016-03" db="EMBL/GenBank/DDBJ databases">
        <title>Draft genome sequence of Rosellinia necatrix.</title>
        <authorList>
            <person name="Kanematsu S."/>
        </authorList>
    </citation>
    <scope>NUCLEOTIDE SEQUENCE [LARGE SCALE GENOMIC DNA]</scope>
    <source>
        <strain evidence="2">W97</strain>
    </source>
</reference>
<dbReference type="Proteomes" id="UP000054516">
    <property type="component" value="Unassembled WGS sequence"/>
</dbReference>
<name>A0A1S8A651_ROSNE</name>
<dbReference type="InterPro" id="IPR019433">
    <property type="entry name" value="GPI_ManTrfase_II_coact_Pga1"/>
</dbReference>
<dbReference type="GO" id="GO:0006506">
    <property type="term" value="P:GPI anchor biosynthetic process"/>
    <property type="evidence" value="ECO:0007669"/>
    <property type="project" value="TreeGrafter"/>
</dbReference>
<evidence type="ECO:0000313" key="3">
    <source>
        <dbReference type="Proteomes" id="UP000054516"/>
    </source>
</evidence>
<dbReference type="GO" id="GO:0000030">
    <property type="term" value="F:mannosyltransferase activity"/>
    <property type="evidence" value="ECO:0007669"/>
    <property type="project" value="TreeGrafter"/>
</dbReference>
<dbReference type="OMA" id="EVRVCWL"/>
<accession>A0A1S8A651</accession>
<keyword evidence="1" id="KW-0732">Signal</keyword>
<protein>
    <submittedName>
        <fullName evidence="2">Uncharacterized protein</fullName>
    </submittedName>
</protein>
<feature type="signal peptide" evidence="1">
    <location>
        <begin position="1"/>
        <end position="17"/>
    </location>
</feature>
<evidence type="ECO:0000313" key="2">
    <source>
        <dbReference type="EMBL" id="GAW25375.1"/>
    </source>
</evidence>
<dbReference type="PANTHER" id="PTHR28022:SF1">
    <property type="entry name" value="GPI MANNOSYLTRANSFERASE 2 SUBUNIT PGA1"/>
    <property type="match status" value="1"/>
</dbReference>
<sequence>MVVSCIWLFLILPYVWGNTEKTIFLGPPPVNTKSAYPTLNHLPLISLSPDQFTVRTYLKTEFPNNELEDGTASWLLLHNLSEGQRYEVRVCWAATQPTVFKLEAYELETVSQTPDLISELSAYASTLHLDVNNRVTTSARTLELGVTDSILLLRVLAAADFYTTNHTMMTDAPSVFVDIILDPFMLNLFPRSLSSSAACIAVVTIVSWLVGKWASSWICQIVTEPTKQKYQ</sequence>
<dbReference type="PANTHER" id="PTHR28022">
    <property type="entry name" value="GPI MANNOSYLTRANSFERASE 2 SUBUNIT PGA1"/>
    <property type="match status" value="1"/>
</dbReference>
<dbReference type="EMBL" id="DF977450">
    <property type="protein sequence ID" value="GAW25375.1"/>
    <property type="molecule type" value="Genomic_DNA"/>
</dbReference>
<dbReference type="AlphaFoldDB" id="A0A1S8A651"/>
<keyword evidence="3" id="KW-1185">Reference proteome</keyword>
<gene>
    <name evidence="2" type="ORF">SAMD00023353_0501960</name>
</gene>
<dbReference type="GO" id="GO:0005789">
    <property type="term" value="C:endoplasmic reticulum membrane"/>
    <property type="evidence" value="ECO:0007669"/>
    <property type="project" value="TreeGrafter"/>
</dbReference>